<dbReference type="Gene3D" id="1.10.30.50">
    <property type="match status" value="1"/>
</dbReference>
<comment type="caution">
    <text evidence="3">The sequence shown here is derived from an EMBL/GenBank/DDBJ whole genome shotgun (WGS) entry which is preliminary data.</text>
</comment>
<name>A0ABS5L7M5_9ACTN</name>
<reference evidence="3 4" key="1">
    <citation type="submission" date="2020-02" db="EMBL/GenBank/DDBJ databases">
        <title>Acidophilic actinobacteria isolated from forest soil.</title>
        <authorList>
            <person name="Golinska P."/>
        </authorList>
    </citation>
    <scope>NUCLEOTIDE SEQUENCE [LARGE SCALE GENOMIC DNA]</scope>
    <source>
        <strain evidence="3 4">NL8</strain>
    </source>
</reference>
<evidence type="ECO:0000259" key="2">
    <source>
        <dbReference type="SMART" id="SM00507"/>
    </source>
</evidence>
<gene>
    <name evidence="3" type="ORF">KGQ19_46025</name>
</gene>
<evidence type="ECO:0000313" key="3">
    <source>
        <dbReference type="EMBL" id="MBS2554237.1"/>
    </source>
</evidence>
<proteinExistence type="predicted"/>
<dbReference type="InterPro" id="IPR003615">
    <property type="entry name" value="HNH_nuc"/>
</dbReference>
<keyword evidence="4" id="KW-1185">Reference proteome</keyword>
<dbReference type="Proteomes" id="UP000730482">
    <property type="component" value="Unassembled WGS sequence"/>
</dbReference>
<feature type="compositionally biased region" description="Low complexity" evidence="1">
    <location>
        <begin position="437"/>
        <end position="458"/>
    </location>
</feature>
<protein>
    <submittedName>
        <fullName evidence="3">DUF222 domain-containing protein</fullName>
    </submittedName>
</protein>
<organism evidence="3 4">
    <name type="scientific">Catenulispora pinistramenti</name>
    <dbReference type="NCBI Taxonomy" id="2705254"/>
    <lineage>
        <taxon>Bacteria</taxon>
        <taxon>Bacillati</taxon>
        <taxon>Actinomycetota</taxon>
        <taxon>Actinomycetes</taxon>
        <taxon>Catenulisporales</taxon>
        <taxon>Catenulisporaceae</taxon>
        <taxon>Catenulispora</taxon>
    </lineage>
</organism>
<feature type="region of interest" description="Disordered" evidence="1">
    <location>
        <begin position="414"/>
        <end position="458"/>
    </location>
</feature>
<dbReference type="SMART" id="SM00507">
    <property type="entry name" value="HNHc"/>
    <property type="match status" value="1"/>
</dbReference>
<dbReference type="RefSeq" id="WP_212021508.1">
    <property type="nucleotide sequence ID" value="NZ_JAAFYZ010000339.1"/>
</dbReference>
<evidence type="ECO:0000256" key="1">
    <source>
        <dbReference type="SAM" id="MobiDB-lite"/>
    </source>
</evidence>
<feature type="domain" description="HNH nuclease" evidence="2">
    <location>
        <begin position="328"/>
        <end position="380"/>
    </location>
</feature>
<accession>A0ABS5L7M5</accession>
<sequence length="458" mass="49375">MVDPLRQLSDATACLAALDPLGYDADGSLAVAKAAEQVSRAAEGVLVRCVRTWHDRGDPVQTPETTREELSWRATDAARKALIVNLGRTRGDAGRLIATVKALRKDPLTEEALRTGDISAPQARIIAEALAALVQQPDEVVEQVRRALIARAVAEGAESLRQHAEDAAHRVAPATVLNRARAAEEKRGFCMTPVLDGYLPGGFLSTTGGDALLTALDALAGDEGGHADKAGDLAQARADALVQIAEDRLRSGDLPQRHSGPTTMTIVMRADAALGLPGAPAARTGRGRAVPAAEAHMLRCEAALRAVLVDGDGEVLWQGRKRRLATRAQYEAMAVRDGGCTTAGCDRPPRECDAHHDVPWAEGGHTDVDQMRLLCRRHHRELHDELWLRQHGWQEAEVRAHNQRRRFDRPRVPWYADTPAWYPGPSPWRPEAEDAEAASAKAPSAKAPIAKPAGGDAR</sequence>
<evidence type="ECO:0000313" key="4">
    <source>
        <dbReference type="Proteomes" id="UP000730482"/>
    </source>
</evidence>
<dbReference type="CDD" id="cd00085">
    <property type="entry name" value="HNHc"/>
    <property type="match status" value="1"/>
</dbReference>
<dbReference type="EMBL" id="JAAFYZ010000339">
    <property type="protein sequence ID" value="MBS2554237.1"/>
    <property type="molecule type" value="Genomic_DNA"/>
</dbReference>